<dbReference type="CDD" id="cd06170">
    <property type="entry name" value="LuxR_C_like"/>
    <property type="match status" value="1"/>
</dbReference>
<dbReference type="InterPro" id="IPR036388">
    <property type="entry name" value="WH-like_DNA-bd_sf"/>
</dbReference>
<dbReference type="Pfam" id="PF13191">
    <property type="entry name" value="AAA_16"/>
    <property type="match status" value="1"/>
</dbReference>
<dbReference type="Pfam" id="PF00196">
    <property type="entry name" value="GerE"/>
    <property type="match status" value="1"/>
</dbReference>
<dbReference type="RefSeq" id="WP_143939087.1">
    <property type="nucleotide sequence ID" value="NZ_VKKG01000006.1"/>
</dbReference>
<evidence type="ECO:0000256" key="2">
    <source>
        <dbReference type="ARBA" id="ARBA00023125"/>
    </source>
</evidence>
<sequence>MSLVDRGSRREGRLPARLLSSWPLVGRERELAMLTEAITPSAPAGEGPLGAVVVAPAGTGKTRLAREASKVAGGFGLTTHWAVGTSSASLIPYGALAHLAPRVSPSNYADAVSFHSAFITSLAPEDRSLPLLVVDDAQHLDAGSASLLLRIALTRAAVVVATVRAGEPVPDPISALWRDGLTHRLDMKPLGHSDAAAMVRSALGGMISEPLLHRLYDVTGGSPLHIREFILAAVESGSLTNRDGVWSWDGGVPLPTRLVDAVGGRLGALSELERRALAVLALGEPLEPRLAEYACDRQALITLERSGMVDRVPPAHEGHPDSYRLGHPLVGEVALAGLTSEERRQLLHTLAEVASRQLLDGPGRLRLACWQLDAGERPETETLLSAAEHANSVFAFEEAIRLAEAAVEQDADVSATVLLAAALNGLGRFREAADRLAAVEEAAFGDARVDVRIQYLDCSFVALYHGLGADDEAEALLDRFHERCRDPHSRRHDATLRAVLLLEAGHPRAGADLALEVLQDPDSLEHTYLVAGEAAGEALILMGESTQARAVHAQLRSLAAGGGPFAPRARRTSDLQEIMCQLQEGQLEQAENLIRANYTQWVPGYDDVTLGMAAFGLGKMQLLRGRPASALKELREAAACLHRAGLDGTFAWVLAATAVAEARLGDSGGAADTLARARRMPIAEQRSRGRLDFVLADVFIRAAVGDSTGAARMALEHARDFRELPVYQARLLHIAMRLGAPATRVAPLLARSAAACSSPLAALLAEHAAMVQAEDALGLDRVSQQLERFGLRLEAAEASATAALLLRSGPAADRARARAARLAAECEGVALTQLSESEKIPVLTRREREVAHLAAAGLSSPAIAERLVVSVRTVESHLYQVFAKLGVRHREEIAAVMGDHEGD</sequence>
<dbReference type="InterPro" id="IPR016032">
    <property type="entry name" value="Sig_transdc_resp-reg_C-effctor"/>
</dbReference>
<keyword evidence="3" id="KW-0804">Transcription</keyword>
<dbReference type="Gene3D" id="1.10.10.10">
    <property type="entry name" value="Winged helix-like DNA-binding domain superfamily/Winged helix DNA-binding domain"/>
    <property type="match status" value="1"/>
</dbReference>
<dbReference type="PROSITE" id="PS50043">
    <property type="entry name" value="HTH_LUXR_2"/>
    <property type="match status" value="1"/>
</dbReference>
<dbReference type="AlphaFoldDB" id="A0A553JWY3"/>
<gene>
    <name evidence="5" type="ORF">FOJ82_13855</name>
</gene>
<dbReference type="InterPro" id="IPR041664">
    <property type="entry name" value="AAA_16"/>
</dbReference>
<name>A0A553JWY3_9ACTN</name>
<dbReference type="PANTHER" id="PTHR44688">
    <property type="entry name" value="DNA-BINDING TRANSCRIPTIONAL ACTIVATOR DEVR_DOSR"/>
    <property type="match status" value="1"/>
</dbReference>
<comment type="caution">
    <text evidence="5">The sequence shown here is derived from an EMBL/GenBank/DDBJ whole genome shotgun (WGS) entry which is preliminary data.</text>
</comment>
<evidence type="ECO:0000259" key="4">
    <source>
        <dbReference type="PROSITE" id="PS50043"/>
    </source>
</evidence>
<dbReference type="Proteomes" id="UP000317638">
    <property type="component" value="Unassembled WGS sequence"/>
</dbReference>
<feature type="domain" description="HTH luxR-type" evidence="4">
    <location>
        <begin position="836"/>
        <end position="901"/>
    </location>
</feature>
<dbReference type="EMBL" id="VKKG01000006">
    <property type="protein sequence ID" value="TRY16944.1"/>
    <property type="molecule type" value="Genomic_DNA"/>
</dbReference>
<dbReference type="GO" id="GO:0003677">
    <property type="term" value="F:DNA binding"/>
    <property type="evidence" value="ECO:0007669"/>
    <property type="project" value="UniProtKB-KW"/>
</dbReference>
<dbReference type="PANTHER" id="PTHR44688:SF16">
    <property type="entry name" value="DNA-BINDING TRANSCRIPTIONAL ACTIVATOR DEVR_DOSR"/>
    <property type="match status" value="1"/>
</dbReference>
<evidence type="ECO:0000313" key="6">
    <source>
        <dbReference type="Proteomes" id="UP000317638"/>
    </source>
</evidence>
<evidence type="ECO:0000256" key="1">
    <source>
        <dbReference type="ARBA" id="ARBA00023015"/>
    </source>
</evidence>
<accession>A0A553JWY3</accession>
<dbReference type="InterPro" id="IPR000792">
    <property type="entry name" value="Tscrpt_reg_LuxR_C"/>
</dbReference>
<dbReference type="InterPro" id="IPR027417">
    <property type="entry name" value="P-loop_NTPase"/>
</dbReference>
<keyword evidence="1" id="KW-0805">Transcription regulation</keyword>
<dbReference type="OrthoDB" id="3734643at2"/>
<protein>
    <recommendedName>
        <fullName evidence="4">HTH luxR-type domain-containing protein</fullName>
    </recommendedName>
</protein>
<proteinExistence type="predicted"/>
<dbReference type="SMART" id="SM00421">
    <property type="entry name" value="HTH_LUXR"/>
    <property type="match status" value="1"/>
</dbReference>
<dbReference type="SUPFAM" id="SSF46894">
    <property type="entry name" value="C-terminal effector domain of the bipartite response regulators"/>
    <property type="match status" value="1"/>
</dbReference>
<dbReference type="GO" id="GO:0006355">
    <property type="term" value="P:regulation of DNA-templated transcription"/>
    <property type="evidence" value="ECO:0007669"/>
    <property type="project" value="InterPro"/>
</dbReference>
<evidence type="ECO:0000313" key="5">
    <source>
        <dbReference type="EMBL" id="TRY16944.1"/>
    </source>
</evidence>
<keyword evidence="2" id="KW-0238">DNA-binding</keyword>
<dbReference type="SUPFAM" id="SSF52540">
    <property type="entry name" value="P-loop containing nucleoside triphosphate hydrolases"/>
    <property type="match status" value="1"/>
</dbReference>
<keyword evidence="6" id="KW-1185">Reference proteome</keyword>
<dbReference type="PRINTS" id="PR00038">
    <property type="entry name" value="HTHLUXR"/>
</dbReference>
<reference evidence="5 6" key="1">
    <citation type="submission" date="2019-07" db="EMBL/GenBank/DDBJ databases">
        <authorList>
            <person name="Zhou L.-Y."/>
        </authorList>
    </citation>
    <scope>NUCLEOTIDE SEQUENCE [LARGE SCALE GENOMIC DNA]</scope>
    <source>
        <strain evidence="5 6">YIM 101269</strain>
    </source>
</reference>
<organism evidence="5 6">
    <name type="scientific">Tessaracoccus rhinocerotis</name>
    <dbReference type="NCBI Taxonomy" id="1689449"/>
    <lineage>
        <taxon>Bacteria</taxon>
        <taxon>Bacillati</taxon>
        <taxon>Actinomycetota</taxon>
        <taxon>Actinomycetes</taxon>
        <taxon>Propionibacteriales</taxon>
        <taxon>Propionibacteriaceae</taxon>
        <taxon>Tessaracoccus</taxon>
    </lineage>
</organism>
<evidence type="ECO:0000256" key="3">
    <source>
        <dbReference type="ARBA" id="ARBA00023163"/>
    </source>
</evidence>